<dbReference type="Gene3D" id="1.10.3720.10">
    <property type="entry name" value="MetI-like"/>
    <property type="match status" value="1"/>
</dbReference>
<feature type="transmembrane region" description="Helical" evidence="7">
    <location>
        <begin position="137"/>
        <end position="159"/>
    </location>
</feature>
<keyword evidence="5 7" id="KW-1133">Transmembrane helix</keyword>
<protein>
    <submittedName>
        <fullName evidence="9">Carbohydrate ABC transporter permease</fullName>
    </submittedName>
</protein>
<accession>A0ABW4JKE1</accession>
<dbReference type="PANTHER" id="PTHR43744:SF12">
    <property type="entry name" value="ABC TRANSPORTER PERMEASE PROTEIN MG189-RELATED"/>
    <property type="match status" value="1"/>
</dbReference>
<evidence type="ECO:0000259" key="8">
    <source>
        <dbReference type="PROSITE" id="PS50928"/>
    </source>
</evidence>
<dbReference type="PANTHER" id="PTHR43744">
    <property type="entry name" value="ABC TRANSPORTER PERMEASE PROTEIN MG189-RELATED-RELATED"/>
    <property type="match status" value="1"/>
</dbReference>
<dbReference type="InterPro" id="IPR000515">
    <property type="entry name" value="MetI-like"/>
</dbReference>
<feature type="transmembrane region" description="Helical" evidence="7">
    <location>
        <begin position="12"/>
        <end position="33"/>
    </location>
</feature>
<gene>
    <name evidence="9" type="ORF">ACFSB2_16265</name>
</gene>
<evidence type="ECO:0000256" key="2">
    <source>
        <dbReference type="ARBA" id="ARBA00022448"/>
    </source>
</evidence>
<feature type="domain" description="ABC transmembrane type-1" evidence="8">
    <location>
        <begin position="68"/>
        <end position="259"/>
    </location>
</feature>
<evidence type="ECO:0000256" key="7">
    <source>
        <dbReference type="RuleBase" id="RU363032"/>
    </source>
</evidence>
<evidence type="ECO:0000313" key="10">
    <source>
        <dbReference type="Proteomes" id="UP001597079"/>
    </source>
</evidence>
<dbReference type="PROSITE" id="PS50928">
    <property type="entry name" value="ABC_TM1"/>
    <property type="match status" value="1"/>
</dbReference>
<dbReference type="CDD" id="cd06261">
    <property type="entry name" value="TM_PBP2"/>
    <property type="match status" value="1"/>
</dbReference>
<keyword evidence="2 7" id="KW-0813">Transport</keyword>
<dbReference type="InterPro" id="IPR035906">
    <property type="entry name" value="MetI-like_sf"/>
</dbReference>
<comment type="similarity">
    <text evidence="7">Belongs to the binding-protein-dependent transport system permease family.</text>
</comment>
<evidence type="ECO:0000256" key="6">
    <source>
        <dbReference type="ARBA" id="ARBA00023136"/>
    </source>
</evidence>
<dbReference type="Pfam" id="PF00528">
    <property type="entry name" value="BPD_transp_1"/>
    <property type="match status" value="1"/>
</dbReference>
<feature type="transmembrane region" description="Helical" evidence="7">
    <location>
        <begin position="180"/>
        <end position="205"/>
    </location>
</feature>
<name>A0ABW4JKE1_9BACL</name>
<reference evidence="10" key="1">
    <citation type="journal article" date="2019" name="Int. J. Syst. Evol. Microbiol.">
        <title>The Global Catalogue of Microorganisms (GCM) 10K type strain sequencing project: providing services to taxonomists for standard genome sequencing and annotation.</title>
        <authorList>
            <consortium name="The Broad Institute Genomics Platform"/>
            <consortium name="The Broad Institute Genome Sequencing Center for Infectious Disease"/>
            <person name="Wu L."/>
            <person name="Ma J."/>
        </authorList>
    </citation>
    <scope>NUCLEOTIDE SEQUENCE [LARGE SCALE GENOMIC DNA]</scope>
    <source>
        <strain evidence="10">CGMCC 1.12286</strain>
    </source>
</reference>
<comment type="caution">
    <text evidence="9">The sequence shown here is derived from an EMBL/GenBank/DDBJ whole genome shotgun (WGS) entry which is preliminary data.</text>
</comment>
<feature type="transmembrane region" description="Helical" evidence="7">
    <location>
        <begin position="238"/>
        <end position="259"/>
    </location>
</feature>
<evidence type="ECO:0000256" key="1">
    <source>
        <dbReference type="ARBA" id="ARBA00004651"/>
    </source>
</evidence>
<feature type="transmembrane region" description="Helical" evidence="7">
    <location>
        <begin position="72"/>
        <end position="93"/>
    </location>
</feature>
<dbReference type="RefSeq" id="WP_377944144.1">
    <property type="nucleotide sequence ID" value="NZ_JBHUCX010000044.1"/>
</dbReference>
<evidence type="ECO:0000313" key="9">
    <source>
        <dbReference type="EMBL" id="MFD1676260.1"/>
    </source>
</evidence>
<sequence>MSRTKNNWVATVFLIIGALFILFPIYMAIMVAVKSPQQLAQSVLSIPNKFHWGNFTQAMAVTHYFRTFMNSFVITVFAVVLTVLTHSMVAYAIARNMHRRFFKAVYYYFFAAMFVPFPILMLPLVRQMSHIGLDGRIGLIILYIVYGVSQNVFLYVGYLRSVPMELEEAALVDGANRWTIFWRIVFPLMAPMNATVAILTGLWAWNDFLLPLVMLSNPNQYTLPLVQYAFQSQYSTNYSLAFASYLLALLPMIIIYIFFQKWIVNNVTKGAIK</sequence>
<keyword evidence="3" id="KW-1003">Cell membrane</keyword>
<organism evidence="9 10">
    <name type="scientific">Alicyclobacillus fodiniaquatilis</name>
    <dbReference type="NCBI Taxonomy" id="1661150"/>
    <lineage>
        <taxon>Bacteria</taxon>
        <taxon>Bacillati</taxon>
        <taxon>Bacillota</taxon>
        <taxon>Bacilli</taxon>
        <taxon>Bacillales</taxon>
        <taxon>Alicyclobacillaceae</taxon>
        <taxon>Alicyclobacillus</taxon>
    </lineage>
</organism>
<evidence type="ECO:0000256" key="4">
    <source>
        <dbReference type="ARBA" id="ARBA00022692"/>
    </source>
</evidence>
<keyword evidence="6 7" id="KW-0472">Membrane</keyword>
<proteinExistence type="inferred from homology"/>
<evidence type="ECO:0000256" key="3">
    <source>
        <dbReference type="ARBA" id="ARBA00022475"/>
    </source>
</evidence>
<evidence type="ECO:0000256" key="5">
    <source>
        <dbReference type="ARBA" id="ARBA00022989"/>
    </source>
</evidence>
<feature type="transmembrane region" description="Helical" evidence="7">
    <location>
        <begin position="105"/>
        <end position="125"/>
    </location>
</feature>
<dbReference type="Proteomes" id="UP001597079">
    <property type="component" value="Unassembled WGS sequence"/>
</dbReference>
<dbReference type="EMBL" id="JBHUCX010000044">
    <property type="protein sequence ID" value="MFD1676260.1"/>
    <property type="molecule type" value="Genomic_DNA"/>
</dbReference>
<keyword evidence="4 7" id="KW-0812">Transmembrane</keyword>
<dbReference type="SUPFAM" id="SSF161098">
    <property type="entry name" value="MetI-like"/>
    <property type="match status" value="1"/>
</dbReference>
<keyword evidence="10" id="KW-1185">Reference proteome</keyword>
<comment type="subcellular location">
    <subcellularLocation>
        <location evidence="1 7">Cell membrane</location>
        <topology evidence="1 7">Multi-pass membrane protein</topology>
    </subcellularLocation>
</comment>